<dbReference type="RefSeq" id="WP_188657031.1">
    <property type="nucleotide sequence ID" value="NZ_BMIH01000001.1"/>
</dbReference>
<feature type="chain" id="PRO_5037908411" description="C-type lysozyme inhibitor domain-containing protein" evidence="6">
    <location>
        <begin position="27"/>
        <end position="255"/>
    </location>
</feature>
<comment type="caution">
    <text evidence="8">The sequence shown here is derived from an EMBL/GenBank/DDBJ whole genome shotgun (WGS) entry which is preliminary data.</text>
</comment>
<feature type="signal peptide" evidence="6">
    <location>
        <begin position="1"/>
        <end position="26"/>
    </location>
</feature>
<name>A0A916SXB7_9SPHN</name>
<dbReference type="EMBL" id="BMIH01000001">
    <property type="protein sequence ID" value="GGB18012.1"/>
    <property type="molecule type" value="Genomic_DNA"/>
</dbReference>
<keyword evidence="3" id="KW-0564">Palmitate</keyword>
<feature type="compositionally biased region" description="Low complexity" evidence="5">
    <location>
        <begin position="22"/>
        <end position="40"/>
    </location>
</feature>
<dbReference type="AlphaFoldDB" id="A0A916SXB7"/>
<keyword evidence="4" id="KW-0449">Lipoprotein</keyword>
<dbReference type="InterPro" id="IPR036328">
    <property type="entry name" value="MliC_sf"/>
</dbReference>
<evidence type="ECO:0000256" key="5">
    <source>
        <dbReference type="SAM" id="MobiDB-lite"/>
    </source>
</evidence>
<keyword evidence="1 6" id="KW-0732">Signal</keyword>
<protein>
    <recommendedName>
        <fullName evidence="7">C-type lysozyme inhibitor domain-containing protein</fullName>
    </recommendedName>
</protein>
<feature type="region of interest" description="Disordered" evidence="5">
    <location>
        <begin position="22"/>
        <end position="61"/>
    </location>
</feature>
<reference evidence="8" key="2">
    <citation type="submission" date="2020-09" db="EMBL/GenBank/DDBJ databases">
        <authorList>
            <person name="Sun Q."/>
            <person name="Zhou Y."/>
        </authorList>
    </citation>
    <scope>NUCLEOTIDE SEQUENCE</scope>
    <source>
        <strain evidence="8">CGMCC 1.15330</strain>
    </source>
</reference>
<keyword evidence="2" id="KW-0472">Membrane</keyword>
<evidence type="ECO:0000256" key="1">
    <source>
        <dbReference type="ARBA" id="ARBA00022729"/>
    </source>
</evidence>
<evidence type="ECO:0000256" key="4">
    <source>
        <dbReference type="ARBA" id="ARBA00023288"/>
    </source>
</evidence>
<gene>
    <name evidence="8" type="ORF">GCM10011380_04450</name>
</gene>
<dbReference type="Pfam" id="PF09864">
    <property type="entry name" value="MliC"/>
    <property type="match status" value="1"/>
</dbReference>
<reference evidence="8" key="1">
    <citation type="journal article" date="2014" name="Int. J. Syst. Evol. Microbiol.">
        <title>Complete genome sequence of Corynebacterium casei LMG S-19264T (=DSM 44701T), isolated from a smear-ripened cheese.</title>
        <authorList>
            <consortium name="US DOE Joint Genome Institute (JGI-PGF)"/>
            <person name="Walter F."/>
            <person name="Albersmeier A."/>
            <person name="Kalinowski J."/>
            <person name="Ruckert C."/>
        </authorList>
    </citation>
    <scope>NUCLEOTIDE SEQUENCE</scope>
    <source>
        <strain evidence="8">CGMCC 1.15330</strain>
    </source>
</reference>
<evidence type="ECO:0000313" key="8">
    <source>
        <dbReference type="EMBL" id="GGB18012.1"/>
    </source>
</evidence>
<dbReference type="SUPFAM" id="SSF141488">
    <property type="entry name" value="YdhA-like"/>
    <property type="match status" value="1"/>
</dbReference>
<accession>A0A916SXB7</accession>
<dbReference type="Proteomes" id="UP000623067">
    <property type="component" value="Unassembled WGS sequence"/>
</dbReference>
<evidence type="ECO:0000259" key="7">
    <source>
        <dbReference type="Pfam" id="PF09864"/>
    </source>
</evidence>
<feature type="domain" description="C-type lysozyme inhibitor" evidence="7">
    <location>
        <begin position="184"/>
        <end position="248"/>
    </location>
</feature>
<proteinExistence type="predicted"/>
<organism evidence="8 9">
    <name type="scientific">Sphingomonas metalli</name>
    <dbReference type="NCBI Taxonomy" id="1779358"/>
    <lineage>
        <taxon>Bacteria</taxon>
        <taxon>Pseudomonadati</taxon>
        <taxon>Pseudomonadota</taxon>
        <taxon>Alphaproteobacteria</taxon>
        <taxon>Sphingomonadales</taxon>
        <taxon>Sphingomonadaceae</taxon>
        <taxon>Sphingomonas</taxon>
    </lineage>
</organism>
<dbReference type="InterPro" id="IPR018660">
    <property type="entry name" value="MliC"/>
</dbReference>
<evidence type="ECO:0000256" key="3">
    <source>
        <dbReference type="ARBA" id="ARBA00023139"/>
    </source>
</evidence>
<keyword evidence="9" id="KW-1185">Reference proteome</keyword>
<sequence>MTGRACGVVLAMALALPGCSSPPERAAASNAAPVVSASPSTAGGRPSEAKAVVRPATAAPDPGDPAAVAAAFLRGAIAKDQRAAAAQWDGTPADRQQALAVLAGLSGTVTIGAPVDGDAGMGQRYVTVPFAIGDRHGSALLHRIADGFDSDDPRAHDWRVRTVTFDEEVPVASAGAPETANARYACTDGSVVPARFDNRDGTVALTVGGASVTLRQQPVASGIHYAGAGFELRGKGRRVVLTLPDGATKDCEDHL</sequence>
<evidence type="ECO:0000256" key="2">
    <source>
        <dbReference type="ARBA" id="ARBA00023136"/>
    </source>
</evidence>
<evidence type="ECO:0000313" key="9">
    <source>
        <dbReference type="Proteomes" id="UP000623067"/>
    </source>
</evidence>
<dbReference type="Gene3D" id="2.40.128.200">
    <property type="match status" value="1"/>
</dbReference>
<evidence type="ECO:0000256" key="6">
    <source>
        <dbReference type="SAM" id="SignalP"/>
    </source>
</evidence>